<dbReference type="SUPFAM" id="SSF46966">
    <property type="entry name" value="Spectrin repeat"/>
    <property type="match status" value="1"/>
</dbReference>
<dbReference type="EMBL" id="SNZE01000005">
    <property type="protein sequence ID" value="TDR32147.1"/>
    <property type="molecule type" value="Genomic_DNA"/>
</dbReference>
<sequence>MSNEEFNFADENDAIQSEAHEALSDTQAINDSEVLAYLESHPNFFREHAEVLAKVQLVNATGGNVISMAHWQTNVLREKADQHKMRLEKLLAQATTNQRSYDKLLALVIRWLEQADASALPAQIESDLRRNFALDAIRILVWSDDANTLFYPAGGEWSDNIVIFANSLRAPYCGPCKGFEIEAQLAKQTPSGAIASLAMVPLWGKRDTEHVCVGVLLMGAEDVNRFTPDMATQFLNSIGEMAGAALSRVRSPVHLNLK</sequence>
<gene>
    <name evidence="1" type="ORF">DFR44_10530</name>
</gene>
<dbReference type="PANTHER" id="PTHR38765:SF1">
    <property type="entry name" value="DUF484 DOMAIN-CONTAINING PROTEIN"/>
    <property type="match status" value="1"/>
</dbReference>
<dbReference type="RefSeq" id="WP_133619305.1">
    <property type="nucleotide sequence ID" value="NZ_SNZE01000005.1"/>
</dbReference>
<proteinExistence type="predicted"/>
<evidence type="ECO:0000313" key="1">
    <source>
        <dbReference type="EMBL" id="TDR32147.1"/>
    </source>
</evidence>
<evidence type="ECO:0008006" key="3">
    <source>
        <dbReference type="Google" id="ProtNLM"/>
    </source>
</evidence>
<dbReference type="InterPro" id="IPR029016">
    <property type="entry name" value="GAF-like_dom_sf"/>
</dbReference>
<dbReference type="AlphaFoldDB" id="A0A4R6Y9M9"/>
<dbReference type="Proteomes" id="UP000294480">
    <property type="component" value="Unassembled WGS sequence"/>
</dbReference>
<accession>A0A4R6Y9M9</accession>
<dbReference type="Pfam" id="PF04340">
    <property type="entry name" value="DUF484"/>
    <property type="match status" value="1"/>
</dbReference>
<name>A0A4R6Y9M9_9BURK</name>
<dbReference type="PANTHER" id="PTHR38765">
    <property type="entry name" value="DUF484 DOMAIN-CONTAINING PROTEIN"/>
    <property type="match status" value="1"/>
</dbReference>
<dbReference type="Gene3D" id="3.30.450.40">
    <property type="match status" value="1"/>
</dbReference>
<dbReference type="InterPro" id="IPR007435">
    <property type="entry name" value="DUF484"/>
</dbReference>
<evidence type="ECO:0000313" key="2">
    <source>
        <dbReference type="Proteomes" id="UP000294480"/>
    </source>
</evidence>
<dbReference type="OrthoDB" id="8525200at2"/>
<organism evidence="1 2">
    <name type="scientific">Hydromonas duriensis</name>
    <dbReference type="NCBI Taxonomy" id="1527608"/>
    <lineage>
        <taxon>Bacteria</taxon>
        <taxon>Pseudomonadati</taxon>
        <taxon>Pseudomonadota</taxon>
        <taxon>Betaproteobacteria</taxon>
        <taxon>Burkholderiales</taxon>
        <taxon>Burkholderiaceae</taxon>
        <taxon>Hydromonas</taxon>
    </lineage>
</organism>
<comment type="caution">
    <text evidence="1">The sequence shown here is derived from an EMBL/GenBank/DDBJ whole genome shotgun (WGS) entry which is preliminary data.</text>
</comment>
<protein>
    <recommendedName>
        <fullName evidence="3">DUF484 family protein</fullName>
    </recommendedName>
</protein>
<keyword evidence="2" id="KW-1185">Reference proteome</keyword>
<reference evidence="1 2" key="1">
    <citation type="submission" date="2019-03" db="EMBL/GenBank/DDBJ databases">
        <title>Genomic Encyclopedia of Type Strains, Phase IV (KMG-IV): sequencing the most valuable type-strain genomes for metagenomic binning, comparative biology and taxonomic classification.</title>
        <authorList>
            <person name="Goeker M."/>
        </authorList>
    </citation>
    <scope>NUCLEOTIDE SEQUENCE [LARGE SCALE GENOMIC DNA]</scope>
    <source>
        <strain evidence="1 2">DSM 102852</strain>
    </source>
</reference>